<dbReference type="InterPro" id="IPR004548">
    <property type="entry name" value="PrfC"/>
</dbReference>
<dbReference type="PANTHER" id="PTHR43556:SF2">
    <property type="entry name" value="PEPTIDE CHAIN RELEASE FACTOR RF3"/>
    <property type="match status" value="1"/>
</dbReference>
<feature type="domain" description="Peptide chain release factor 3 C-terminal" evidence="3">
    <location>
        <begin position="28"/>
        <end position="130"/>
    </location>
</feature>
<protein>
    <recommendedName>
        <fullName evidence="3">Peptide chain release factor 3 C-terminal domain-containing protein</fullName>
    </recommendedName>
</protein>
<name>A0ABM7RX56_9PSED</name>
<organism evidence="4 5">
    <name type="scientific">Pseudomonas izuensis</name>
    <dbReference type="NCBI Taxonomy" id="2684212"/>
    <lineage>
        <taxon>Bacteria</taxon>
        <taxon>Pseudomonadati</taxon>
        <taxon>Pseudomonadota</taxon>
        <taxon>Gammaproteobacteria</taxon>
        <taxon>Pseudomonadales</taxon>
        <taxon>Pseudomonadaceae</taxon>
        <taxon>Pseudomonas</taxon>
    </lineage>
</organism>
<dbReference type="PANTHER" id="PTHR43556">
    <property type="entry name" value="PEPTIDE CHAIN RELEASE FACTOR RF3"/>
    <property type="match status" value="1"/>
</dbReference>
<dbReference type="SUPFAM" id="SSF54980">
    <property type="entry name" value="EF-G C-terminal domain-like"/>
    <property type="match status" value="1"/>
</dbReference>
<sequence length="141" mass="15964">MLGFIIGLHNHGTIQIGDTFSEGETLGFTGIPHFTPELFRRVRLRDPLKSKQLRQGLQQTAEEGATQVFFPKRSNDIILGAVGVLQFELVASRLKEECKVECSYEPITVYSARWIECSDKKKLEEISNKAVKTWHWTAAVT</sequence>
<dbReference type="InterPro" id="IPR038467">
    <property type="entry name" value="RF3_dom_3_sf"/>
</dbReference>
<evidence type="ECO:0000313" key="5">
    <source>
        <dbReference type="Proteomes" id="UP000218595"/>
    </source>
</evidence>
<dbReference type="EMBL" id="AP017423">
    <property type="protein sequence ID" value="BCX69531.1"/>
    <property type="molecule type" value="Genomic_DNA"/>
</dbReference>
<evidence type="ECO:0000256" key="2">
    <source>
        <dbReference type="ARBA" id="ARBA00022917"/>
    </source>
</evidence>
<dbReference type="InterPro" id="IPR027417">
    <property type="entry name" value="P-loop_NTPase"/>
</dbReference>
<dbReference type="InterPro" id="IPR035647">
    <property type="entry name" value="EFG_III/V"/>
</dbReference>
<accession>A0ABM7RX56</accession>
<keyword evidence="5" id="KW-1185">Reference proteome</keyword>
<evidence type="ECO:0000313" key="4">
    <source>
        <dbReference type="EMBL" id="BCX69531.1"/>
    </source>
</evidence>
<dbReference type="Gene3D" id="3.30.70.3280">
    <property type="entry name" value="Peptide chain release factor 3, domain III"/>
    <property type="match status" value="1"/>
</dbReference>
<evidence type="ECO:0000259" key="3">
    <source>
        <dbReference type="Pfam" id="PF16658"/>
    </source>
</evidence>
<dbReference type="Proteomes" id="UP000218595">
    <property type="component" value="Chromosome"/>
</dbReference>
<evidence type="ECO:0000256" key="1">
    <source>
        <dbReference type="ARBA" id="ARBA00004496"/>
    </source>
</evidence>
<reference evidence="4 5" key="1">
    <citation type="submission" date="2016-04" db="EMBL/GenBank/DDBJ databases">
        <title>Complete genome sequence of Pseudomonas sp. LAB-08 isolated from TCE contaminated aquifer soil.</title>
        <authorList>
            <person name="Dohra H."/>
            <person name="Suzuki K."/>
            <person name="Fatma A."/>
            <person name="Inuzuka Y."/>
            <person name="Honjo M."/>
            <person name="Tashiro Y."/>
            <person name="Futamata H."/>
        </authorList>
    </citation>
    <scope>NUCLEOTIDE SEQUENCE [LARGE SCALE GENOMIC DNA]</scope>
    <source>
        <strain evidence="4 5">LAB-08</strain>
    </source>
</reference>
<keyword evidence="2" id="KW-0648">Protein biosynthesis</keyword>
<proteinExistence type="predicted"/>
<comment type="subcellular location">
    <subcellularLocation>
        <location evidence="1">Cytoplasm</location>
    </subcellularLocation>
</comment>
<dbReference type="Pfam" id="PF16658">
    <property type="entry name" value="RF3_C"/>
    <property type="match status" value="1"/>
</dbReference>
<gene>
    <name evidence="4" type="ORF">LAB08_R41780</name>
</gene>
<dbReference type="Gene3D" id="3.40.50.300">
    <property type="entry name" value="P-loop containing nucleotide triphosphate hydrolases"/>
    <property type="match status" value="1"/>
</dbReference>
<dbReference type="InterPro" id="IPR032090">
    <property type="entry name" value="RF3_C"/>
</dbReference>